<feature type="compositionally biased region" description="Low complexity" evidence="12">
    <location>
        <begin position="398"/>
        <end position="407"/>
    </location>
</feature>
<keyword evidence="14" id="KW-1185">Reference proteome</keyword>
<feature type="compositionally biased region" description="Polar residues" evidence="12">
    <location>
        <begin position="319"/>
        <end position="328"/>
    </location>
</feature>
<dbReference type="OrthoDB" id="10064898at2759"/>
<keyword evidence="4" id="KW-0963">Cytoplasm</keyword>
<feature type="region of interest" description="Disordered" evidence="12">
    <location>
        <begin position="317"/>
        <end position="414"/>
    </location>
</feature>
<dbReference type="AlphaFoldDB" id="A0A0S4JC50"/>
<reference evidence="14" key="1">
    <citation type="submission" date="2015-09" db="EMBL/GenBank/DDBJ databases">
        <authorList>
            <consortium name="Pathogen Informatics"/>
        </authorList>
    </citation>
    <scope>NUCLEOTIDE SEQUENCE [LARGE SCALE GENOMIC DNA]</scope>
    <source>
        <strain evidence="14">Lake Konstanz</strain>
    </source>
</reference>
<evidence type="ECO:0000313" key="14">
    <source>
        <dbReference type="Proteomes" id="UP000051952"/>
    </source>
</evidence>
<feature type="compositionally biased region" description="Polar residues" evidence="12">
    <location>
        <begin position="372"/>
        <end position="381"/>
    </location>
</feature>
<name>A0A0S4JC50_BODSA</name>
<feature type="coiled-coil region" evidence="11">
    <location>
        <begin position="199"/>
        <end position="226"/>
    </location>
</feature>
<organism evidence="13 14">
    <name type="scientific">Bodo saltans</name>
    <name type="common">Flagellated protozoan</name>
    <dbReference type="NCBI Taxonomy" id="75058"/>
    <lineage>
        <taxon>Eukaryota</taxon>
        <taxon>Discoba</taxon>
        <taxon>Euglenozoa</taxon>
        <taxon>Kinetoplastea</taxon>
        <taxon>Metakinetoplastina</taxon>
        <taxon>Eubodonida</taxon>
        <taxon>Bodonidae</taxon>
        <taxon>Bodo</taxon>
    </lineage>
</organism>
<evidence type="ECO:0000256" key="10">
    <source>
        <dbReference type="ARBA" id="ARBA00049959"/>
    </source>
</evidence>
<evidence type="ECO:0000256" key="7">
    <source>
        <dbReference type="ARBA" id="ARBA00023212"/>
    </source>
</evidence>
<comment type="similarity">
    <text evidence="2">Belongs to the POC5 family.</text>
</comment>
<evidence type="ECO:0000256" key="8">
    <source>
        <dbReference type="ARBA" id="ARBA00023306"/>
    </source>
</evidence>
<evidence type="ECO:0000256" key="9">
    <source>
        <dbReference type="ARBA" id="ARBA00031694"/>
    </source>
</evidence>
<dbReference type="InterPro" id="IPR033351">
    <property type="entry name" value="POC5"/>
</dbReference>
<evidence type="ECO:0000256" key="2">
    <source>
        <dbReference type="ARBA" id="ARBA00010411"/>
    </source>
</evidence>
<feature type="compositionally biased region" description="Low complexity" evidence="12">
    <location>
        <begin position="333"/>
        <end position="347"/>
    </location>
</feature>
<accession>A0A0S4JC50</accession>
<evidence type="ECO:0000256" key="5">
    <source>
        <dbReference type="ARBA" id="ARBA00022737"/>
    </source>
</evidence>
<feature type="compositionally biased region" description="Low complexity" evidence="12">
    <location>
        <begin position="360"/>
        <end position="371"/>
    </location>
</feature>
<evidence type="ECO:0000256" key="11">
    <source>
        <dbReference type="SAM" id="Coils"/>
    </source>
</evidence>
<dbReference type="PANTHER" id="PTHR28618">
    <property type="entry name" value="CENTROSOMAL PROTEIN POC5"/>
    <property type="match status" value="1"/>
</dbReference>
<evidence type="ECO:0000256" key="4">
    <source>
        <dbReference type="ARBA" id="ARBA00022490"/>
    </source>
</evidence>
<keyword evidence="5" id="KW-0677">Repeat</keyword>
<dbReference type="OMA" id="ECHINGI"/>
<sequence length="414" mass="45362">MHDSVHTRSSMSMIECEDATLLSLSHDIDRHTSQLRNDVLHSIAAIRTKLHQQTAEAMEHQQLLAQATEQRLLQHIEQLQSLLEVRTSELAREKQLTEKLIGAQFAQKRRQRQREAATEALRAWHRLVAREKEVNLIAEKAVKDRQEREARSAFATWRLQSLKLKYEKSLEKTIGDHRRAVAKATHERQAFENASKIEILALKEKVNQEEDRRAVLEEKLKAAFMRGVCALNLEAMQVLRNTSEAGMHETSVASLVQQINISGLEPTEPSLHLAEGSEHGNDAATLARLLQRQQALAAQMGALQSAALAPAQASILHPEQQTRGSSATHVVPGQQTAQRQGAAQQGANSGPLLSSNGGRVVASTSSTSVTSHQAFTVSVNPSYSTSASVGGATGRGRGSASSRPSTALPRVTRK</sequence>
<evidence type="ECO:0000256" key="3">
    <source>
        <dbReference type="ARBA" id="ARBA00014910"/>
    </source>
</evidence>
<proteinExistence type="inferred from homology"/>
<evidence type="ECO:0000313" key="13">
    <source>
        <dbReference type="EMBL" id="CUG87061.1"/>
    </source>
</evidence>
<gene>
    <name evidence="13" type="ORF">BSAL_08135</name>
</gene>
<dbReference type="GO" id="GO:0005814">
    <property type="term" value="C:centriole"/>
    <property type="evidence" value="ECO:0007669"/>
    <property type="project" value="UniProtKB-SubCell"/>
</dbReference>
<protein>
    <recommendedName>
        <fullName evidence="3">Centrosomal protein POC5</fullName>
    </recommendedName>
    <alternativeName>
        <fullName evidence="9">Protein of centriole 5</fullName>
    </alternativeName>
</protein>
<dbReference type="VEuPathDB" id="TriTrypDB:BSAL_08135"/>
<dbReference type="EMBL" id="CYKH01001430">
    <property type="protein sequence ID" value="CUG87061.1"/>
    <property type="molecule type" value="Genomic_DNA"/>
</dbReference>
<comment type="function">
    <text evidence="10">Essential for the assembly of the distal half of centrioles, required for centriole elongation. Acts as a negative regulator of centriole elongation.</text>
</comment>
<evidence type="ECO:0000256" key="12">
    <source>
        <dbReference type="SAM" id="MobiDB-lite"/>
    </source>
</evidence>
<dbReference type="PANTHER" id="PTHR28618:SF1">
    <property type="entry name" value="CENTROSOMAL PROTEIN POC5"/>
    <property type="match status" value="1"/>
</dbReference>
<keyword evidence="8" id="KW-0131">Cell cycle</keyword>
<evidence type="ECO:0000256" key="1">
    <source>
        <dbReference type="ARBA" id="ARBA00004114"/>
    </source>
</evidence>
<evidence type="ECO:0000256" key="6">
    <source>
        <dbReference type="ARBA" id="ARBA00023054"/>
    </source>
</evidence>
<dbReference type="Proteomes" id="UP000051952">
    <property type="component" value="Unassembled WGS sequence"/>
</dbReference>
<keyword evidence="7" id="KW-0206">Cytoskeleton</keyword>
<comment type="subcellular location">
    <subcellularLocation>
        <location evidence="1">Cytoplasm</location>
        <location evidence="1">Cytoskeleton</location>
        <location evidence="1">Microtubule organizing center</location>
        <location evidence="1">Centrosome</location>
        <location evidence="1">Centriole</location>
    </subcellularLocation>
</comment>
<keyword evidence="6 11" id="KW-0175">Coiled coil</keyword>